<name>A0AA38G8H6_TAXCH</name>
<dbReference type="InterPro" id="IPR036388">
    <property type="entry name" value="WH-like_DNA-bd_sf"/>
</dbReference>
<feature type="domain" description="Glutaredoxin" evidence="1">
    <location>
        <begin position="14"/>
        <end position="72"/>
    </location>
</feature>
<dbReference type="PANTHER" id="PTHR46361">
    <property type="entry name" value="ELECTRON CARRIER/ PROTEIN DISULFIDE OXIDOREDUCTASE"/>
    <property type="match status" value="1"/>
</dbReference>
<evidence type="ECO:0000313" key="5">
    <source>
        <dbReference type="Proteomes" id="UP000824469"/>
    </source>
</evidence>
<dbReference type="InterPro" id="IPR036249">
    <property type="entry name" value="Thioredoxin-like_sf"/>
</dbReference>
<dbReference type="InterPro" id="IPR036390">
    <property type="entry name" value="WH_DNA-bd_sf"/>
</dbReference>
<evidence type="ECO:0000313" key="4">
    <source>
        <dbReference type="EMBL" id="KAH9318744.1"/>
    </source>
</evidence>
<dbReference type="AlphaFoldDB" id="A0AA38G8H6"/>
<dbReference type="SUPFAM" id="SSF46785">
    <property type="entry name" value="Winged helix' DNA-binding domain"/>
    <property type="match status" value="1"/>
</dbReference>
<keyword evidence="5" id="KW-1185">Reference proteome</keyword>
<evidence type="ECO:0008006" key="6">
    <source>
        <dbReference type="Google" id="ProtNLM"/>
    </source>
</evidence>
<dbReference type="Proteomes" id="UP000824469">
    <property type="component" value="Unassembled WGS sequence"/>
</dbReference>
<protein>
    <recommendedName>
        <fullName evidence="6">Glutaredoxin</fullName>
    </recommendedName>
</protein>
<dbReference type="GO" id="GO:0035556">
    <property type="term" value="P:intracellular signal transduction"/>
    <property type="evidence" value="ECO:0007669"/>
    <property type="project" value="InterPro"/>
</dbReference>
<organism evidence="4 5">
    <name type="scientific">Taxus chinensis</name>
    <name type="common">Chinese yew</name>
    <name type="synonym">Taxus wallichiana var. chinensis</name>
    <dbReference type="NCBI Taxonomy" id="29808"/>
    <lineage>
        <taxon>Eukaryota</taxon>
        <taxon>Viridiplantae</taxon>
        <taxon>Streptophyta</taxon>
        <taxon>Embryophyta</taxon>
        <taxon>Tracheophyta</taxon>
        <taxon>Spermatophyta</taxon>
        <taxon>Pinopsida</taxon>
        <taxon>Pinidae</taxon>
        <taxon>Conifers II</taxon>
        <taxon>Cupressales</taxon>
        <taxon>Taxaceae</taxon>
        <taxon>Taxus</taxon>
    </lineage>
</organism>
<feature type="domain" description="DUF547" evidence="3">
    <location>
        <begin position="283"/>
        <end position="342"/>
    </location>
</feature>
<dbReference type="InterPro" id="IPR000591">
    <property type="entry name" value="DEP_dom"/>
</dbReference>
<dbReference type="Pfam" id="PF00462">
    <property type="entry name" value="Glutaredoxin"/>
    <property type="match status" value="1"/>
</dbReference>
<dbReference type="Gene3D" id="1.10.10.10">
    <property type="entry name" value="Winged helix-like DNA-binding domain superfamily/Winged helix DNA-binding domain"/>
    <property type="match status" value="1"/>
</dbReference>
<accession>A0AA38G8H6</accession>
<reference evidence="4 5" key="1">
    <citation type="journal article" date="2021" name="Nat. Plants">
        <title>The Taxus genome provides insights into paclitaxel biosynthesis.</title>
        <authorList>
            <person name="Xiong X."/>
            <person name="Gou J."/>
            <person name="Liao Q."/>
            <person name="Li Y."/>
            <person name="Zhou Q."/>
            <person name="Bi G."/>
            <person name="Li C."/>
            <person name="Du R."/>
            <person name="Wang X."/>
            <person name="Sun T."/>
            <person name="Guo L."/>
            <person name="Liang H."/>
            <person name="Lu P."/>
            <person name="Wu Y."/>
            <person name="Zhang Z."/>
            <person name="Ro D.K."/>
            <person name="Shang Y."/>
            <person name="Huang S."/>
            <person name="Yan J."/>
        </authorList>
    </citation>
    <scope>NUCLEOTIDE SEQUENCE [LARGE SCALE GENOMIC DNA]</scope>
    <source>
        <strain evidence="4">Ta-2019</strain>
    </source>
</reference>
<dbReference type="EMBL" id="JAHRHJ020000004">
    <property type="protein sequence ID" value="KAH9318744.1"/>
    <property type="molecule type" value="Genomic_DNA"/>
</dbReference>
<dbReference type="InterPro" id="IPR002109">
    <property type="entry name" value="Glutaredoxin"/>
</dbReference>
<evidence type="ECO:0000259" key="3">
    <source>
        <dbReference type="Pfam" id="PF04784"/>
    </source>
</evidence>
<dbReference type="Gene3D" id="3.40.30.10">
    <property type="entry name" value="Glutaredoxin"/>
    <property type="match status" value="1"/>
</dbReference>
<dbReference type="PROSITE" id="PS51354">
    <property type="entry name" value="GLUTAREDOXIN_2"/>
    <property type="match status" value="1"/>
</dbReference>
<evidence type="ECO:0000259" key="2">
    <source>
        <dbReference type="Pfam" id="PF00610"/>
    </source>
</evidence>
<dbReference type="CDD" id="cd04371">
    <property type="entry name" value="DEP"/>
    <property type="match status" value="1"/>
</dbReference>
<gene>
    <name evidence="4" type="ORF">KI387_020513</name>
</gene>
<dbReference type="OMA" id="SETFQAW"/>
<dbReference type="SUPFAM" id="SSF52833">
    <property type="entry name" value="Thioredoxin-like"/>
    <property type="match status" value="1"/>
</dbReference>
<dbReference type="PANTHER" id="PTHR46361:SF1">
    <property type="entry name" value="F26K24.21 PROTEIN"/>
    <property type="match status" value="1"/>
</dbReference>
<evidence type="ECO:0000259" key="1">
    <source>
        <dbReference type="Pfam" id="PF00462"/>
    </source>
</evidence>
<proteinExistence type="predicted"/>
<sequence length="360" mass="41474">MNDEREAEEMKGRITLFSRSGCRDCQAIRLFFRERRLKFVEINVDVYPLRRAEVEEKAGTAALPQIFFNEQLFGGIVALNSLRNSGEFEKRLRSVVEKRCPASAPAVPLYGFDDDADDEAADEELKKVNVLRQRLPIQDRFFKMRLLSNCFTGADAVEVLIDELDCGRKKAVEMGKRIAKKNCFSIICRMKMNLKMESIYIGFLNMIQLFPPSVSIFGVLQTIKNPKPAALVAEKIRKIMIAILETYVSDDGCHVDYQRIRLSEEFRRYLNVVQDLQRVDVLALTRAEKLAFFLNIYNSMVIHATIQKVYPDGMLERKEFFNEFLYLIGGYPYSLSEIQNGYSPSKPKTTLQSSETFQAW</sequence>
<dbReference type="Pfam" id="PF04784">
    <property type="entry name" value="DUF547"/>
    <property type="match status" value="1"/>
</dbReference>
<dbReference type="InterPro" id="IPR006869">
    <property type="entry name" value="DUF547"/>
</dbReference>
<comment type="caution">
    <text evidence="4">The sequence shown here is derived from an EMBL/GenBank/DDBJ whole genome shotgun (WGS) entry which is preliminary data.</text>
</comment>
<feature type="domain" description="DEP" evidence="2">
    <location>
        <begin position="135"/>
        <end position="187"/>
    </location>
</feature>
<dbReference type="Pfam" id="PF00610">
    <property type="entry name" value="DEP"/>
    <property type="match status" value="1"/>
</dbReference>